<sequence length="554" mass="58854">MEATDLPVNLLYWSLAAAPIIILLVLLVGLRWSATEAAPVGMFVAAAIALIAFESPWETVAVAGGKGIWDAIFILLVVWPALLLYRVGERAGAFNALREGIEKFSRNELFLVLAFGWVFASFLQGIAGFGVPIAVVAPLLLALGVRPIYAVGIPLIGHAWANMFGTLAVGWLATLQVVDLENPVETAFQNAIMLWVPAILAGFTIAWMYGKMPAIRNAWPMILIIAGVQGGLQLVLMLWDPILSTFLAASAALLLLYPLSLWSRYDQPDERITERPAMQEDDEEESEEAEEEREEAEEEPEPVMGLWMSLMPYAVLTVVTVVALAIPPIEEALETVEFGIPFPGTETGLGVENEAEDDFSPIAPLTHPGTFLLIGAAVGYVTYRSRGYYRRWEERAETEGIFSGLVGNATPASIAIVAFLITSALLDETGQIEVLAAGIAEVSPPVVFAFLANFIGVLGAFMTSSNTSSNILFAPLQQTVAGAEGLSEATIIAAQSTGGAVGNAIAPANVALGTGTVGASGKEGDVLRLTIPWAVATAVITGGLSILMLGITFL</sequence>
<feature type="transmembrane region" description="Helical" evidence="8">
    <location>
        <begin position="531"/>
        <end position="553"/>
    </location>
</feature>
<dbReference type="eggNOG" id="COG1620">
    <property type="taxonomic scope" value="Bacteria"/>
</dbReference>
<reference evidence="11" key="2">
    <citation type="submission" date="2023-11" db="EMBL/GenBank/DDBJ databases">
        <title>MicrobeMod: A computational toolkit for identifying prokaryotic methylation and restriction-modification with nanopore sequencing.</title>
        <authorList>
            <person name="Crits-Christoph A."/>
            <person name="Kang S.C."/>
            <person name="Lee H."/>
            <person name="Ostrov N."/>
        </authorList>
    </citation>
    <scope>NUCLEOTIDE SEQUENCE</scope>
    <source>
        <strain evidence="11">ATCC 51242</strain>
    </source>
</reference>
<feature type="compositionally biased region" description="Acidic residues" evidence="9">
    <location>
        <begin position="279"/>
        <end position="301"/>
    </location>
</feature>
<dbReference type="OrthoDB" id="9761056at2"/>
<reference evidence="10 12" key="1">
    <citation type="submission" date="2014-03" db="EMBL/GenBank/DDBJ databases">
        <title>Complete genome sequence of the Radio-Resistant Rubrobacter radiotolerans RSPS-4.</title>
        <authorList>
            <person name="Egas C.C."/>
            <person name="Barroso C.C."/>
            <person name="Froufe H.J.C."/>
            <person name="Pacheco J.J."/>
            <person name="Albuquerque L.L."/>
            <person name="da Costa M.M.S."/>
        </authorList>
    </citation>
    <scope>NUCLEOTIDE SEQUENCE [LARGE SCALE GENOMIC DNA]</scope>
    <source>
        <strain evidence="10 12">RSPS-4</strain>
        <plasmid evidence="10 12">2</plasmid>
    </source>
</reference>
<dbReference type="KEGG" id="rrd:RradSPS_3052"/>
<comment type="function">
    <text evidence="8">Uptake of L-lactate across the membrane. Can also transport D-lactate and glycolate.</text>
</comment>
<evidence type="ECO:0000256" key="5">
    <source>
        <dbReference type="ARBA" id="ARBA00022692"/>
    </source>
</evidence>
<accession>A0A023X8G6</accession>
<dbReference type="HOGENOM" id="CLU_021628_4_0_11"/>
<protein>
    <recommendedName>
        <fullName evidence="8">L-lactate permease</fullName>
    </recommendedName>
</protein>
<keyword evidence="6 8" id="KW-1133">Transmembrane helix</keyword>
<keyword evidence="12" id="KW-1185">Reference proteome</keyword>
<evidence type="ECO:0000256" key="1">
    <source>
        <dbReference type="ARBA" id="ARBA00004651"/>
    </source>
</evidence>
<evidence type="ECO:0000256" key="2">
    <source>
        <dbReference type="ARBA" id="ARBA00010100"/>
    </source>
</evidence>
<gene>
    <name evidence="10" type="ORF">RradSPS_3052</name>
    <name evidence="11" type="ORF">SIL72_15700</name>
</gene>
<feature type="transmembrane region" description="Helical" evidence="8">
    <location>
        <begin position="67"/>
        <end position="88"/>
    </location>
</feature>
<keyword evidence="5 8" id="KW-0812">Transmembrane</keyword>
<dbReference type="InterPro" id="IPR003804">
    <property type="entry name" value="Lactate_perm"/>
</dbReference>
<feature type="transmembrane region" description="Helical" evidence="8">
    <location>
        <begin position="365"/>
        <end position="383"/>
    </location>
</feature>
<name>A0A023X8G6_RUBRA</name>
<evidence type="ECO:0000256" key="8">
    <source>
        <dbReference type="RuleBase" id="RU365092"/>
    </source>
</evidence>
<dbReference type="Proteomes" id="UP000025229">
    <property type="component" value="Plasmid 2"/>
</dbReference>
<keyword evidence="7 8" id="KW-0472">Membrane</keyword>
<keyword evidence="10" id="KW-0614">Plasmid</keyword>
<feature type="transmembrane region" description="Helical" evidence="8">
    <location>
        <begin position="37"/>
        <end position="55"/>
    </location>
</feature>
<comment type="similarity">
    <text evidence="2 8">Belongs to the lactate permease family.</text>
</comment>
<evidence type="ECO:0000256" key="9">
    <source>
        <dbReference type="SAM" id="MobiDB-lite"/>
    </source>
</evidence>
<feature type="transmembrane region" description="Helical" evidence="8">
    <location>
        <begin position="190"/>
        <end position="209"/>
    </location>
</feature>
<evidence type="ECO:0000313" key="12">
    <source>
        <dbReference type="Proteomes" id="UP000025229"/>
    </source>
</evidence>
<evidence type="ECO:0000313" key="10">
    <source>
        <dbReference type="EMBL" id="AHY48335.1"/>
    </source>
</evidence>
<feature type="transmembrane region" description="Helical" evidence="8">
    <location>
        <begin position="310"/>
        <end position="329"/>
    </location>
</feature>
<dbReference type="EMBL" id="CP007516">
    <property type="protein sequence ID" value="AHY48335.1"/>
    <property type="molecule type" value="Genomic_DNA"/>
</dbReference>
<feature type="transmembrane region" description="Helical" evidence="8">
    <location>
        <begin position="221"/>
        <end position="239"/>
    </location>
</feature>
<evidence type="ECO:0000256" key="7">
    <source>
        <dbReference type="ARBA" id="ARBA00023136"/>
    </source>
</evidence>
<dbReference type="PANTHER" id="PTHR30003:SF0">
    <property type="entry name" value="GLYCOLATE PERMEASE GLCA-RELATED"/>
    <property type="match status" value="1"/>
</dbReference>
<feature type="transmembrane region" description="Helical" evidence="8">
    <location>
        <begin position="446"/>
        <end position="463"/>
    </location>
</feature>
<evidence type="ECO:0000256" key="3">
    <source>
        <dbReference type="ARBA" id="ARBA00022448"/>
    </source>
</evidence>
<dbReference type="GO" id="GO:0015295">
    <property type="term" value="F:solute:proton symporter activity"/>
    <property type="evidence" value="ECO:0007669"/>
    <property type="project" value="TreeGrafter"/>
</dbReference>
<feature type="transmembrane region" description="Helical" evidence="8">
    <location>
        <begin position="404"/>
        <end position="426"/>
    </location>
</feature>
<feature type="region of interest" description="Disordered" evidence="9">
    <location>
        <begin position="272"/>
        <end position="301"/>
    </location>
</feature>
<feature type="transmembrane region" description="Helical" evidence="8">
    <location>
        <begin position="133"/>
        <end position="152"/>
    </location>
</feature>
<geneLocation type="plasmid" evidence="10">
    <name>2</name>
</geneLocation>
<dbReference type="PANTHER" id="PTHR30003">
    <property type="entry name" value="L-LACTATE PERMEASE"/>
    <property type="match status" value="1"/>
</dbReference>
<keyword evidence="3 8" id="KW-0813">Transport</keyword>
<dbReference type="PATRIC" id="fig|42256.3.peg.3101"/>
<feature type="transmembrane region" description="Helical" evidence="8">
    <location>
        <begin position="109"/>
        <end position="127"/>
    </location>
</feature>
<dbReference type="Pfam" id="PF02652">
    <property type="entry name" value="Lactate_perm"/>
    <property type="match status" value="1"/>
</dbReference>
<keyword evidence="4 8" id="KW-1003">Cell membrane</keyword>
<dbReference type="Proteomes" id="UP001281130">
    <property type="component" value="Unassembled WGS sequence"/>
</dbReference>
<evidence type="ECO:0000313" key="11">
    <source>
        <dbReference type="EMBL" id="MDX5895472.1"/>
    </source>
</evidence>
<dbReference type="RefSeq" id="WP_041339112.1">
    <property type="nucleotide sequence ID" value="NZ_CP007516.1"/>
</dbReference>
<feature type="transmembrane region" description="Helical" evidence="8">
    <location>
        <begin position="245"/>
        <end position="262"/>
    </location>
</feature>
<proteinExistence type="inferred from homology"/>
<feature type="transmembrane region" description="Helical" evidence="8">
    <location>
        <begin position="12"/>
        <end position="30"/>
    </location>
</feature>
<dbReference type="GO" id="GO:0015129">
    <property type="term" value="F:lactate transmembrane transporter activity"/>
    <property type="evidence" value="ECO:0007669"/>
    <property type="project" value="UniProtKB-UniRule"/>
</dbReference>
<evidence type="ECO:0000256" key="4">
    <source>
        <dbReference type="ARBA" id="ARBA00022475"/>
    </source>
</evidence>
<evidence type="ECO:0000256" key="6">
    <source>
        <dbReference type="ARBA" id="ARBA00022989"/>
    </source>
</evidence>
<dbReference type="GO" id="GO:0005886">
    <property type="term" value="C:plasma membrane"/>
    <property type="evidence" value="ECO:0007669"/>
    <property type="project" value="UniProtKB-SubCell"/>
</dbReference>
<organism evidence="10 12">
    <name type="scientific">Rubrobacter radiotolerans</name>
    <name type="common">Arthrobacter radiotolerans</name>
    <dbReference type="NCBI Taxonomy" id="42256"/>
    <lineage>
        <taxon>Bacteria</taxon>
        <taxon>Bacillati</taxon>
        <taxon>Actinomycetota</taxon>
        <taxon>Rubrobacteria</taxon>
        <taxon>Rubrobacterales</taxon>
        <taxon>Rubrobacteraceae</taxon>
        <taxon>Rubrobacter</taxon>
    </lineage>
</organism>
<dbReference type="AlphaFoldDB" id="A0A023X8G6"/>
<feature type="transmembrane region" description="Helical" evidence="8">
    <location>
        <begin position="159"/>
        <end position="178"/>
    </location>
</feature>
<dbReference type="EMBL" id="JAWXXX010000003">
    <property type="protein sequence ID" value="MDX5895472.1"/>
    <property type="molecule type" value="Genomic_DNA"/>
</dbReference>
<comment type="subcellular location">
    <subcellularLocation>
        <location evidence="1 8">Cell membrane</location>
        <topology evidence="1 8">Multi-pass membrane protein</topology>
    </subcellularLocation>
</comment>